<evidence type="ECO:0000313" key="4">
    <source>
        <dbReference type="Proteomes" id="UP000008909"/>
    </source>
</evidence>
<dbReference type="PANTHER" id="PTHR46596:SF1">
    <property type="entry name" value="SORTING NEXIN-4"/>
    <property type="match status" value="1"/>
</dbReference>
<dbReference type="GO" id="GO:0032266">
    <property type="term" value="F:phosphatidylinositol-3-phosphate binding"/>
    <property type="evidence" value="ECO:0007669"/>
    <property type="project" value="TreeGrafter"/>
</dbReference>
<dbReference type="GO" id="GO:2000786">
    <property type="term" value="P:positive regulation of autophagosome assembly"/>
    <property type="evidence" value="ECO:0007669"/>
    <property type="project" value="TreeGrafter"/>
</dbReference>
<dbReference type="PROSITE" id="PS50195">
    <property type="entry name" value="PX"/>
    <property type="match status" value="1"/>
</dbReference>
<reference key="2">
    <citation type="submission" date="2011-10" db="EMBL/GenBank/DDBJ databases">
        <title>The genome and transcriptome sequence of Clonorchis sinensis provide insights into the carcinogenic liver fluke.</title>
        <authorList>
            <person name="Wang X."/>
            <person name="Huang Y."/>
            <person name="Chen W."/>
            <person name="Liu H."/>
            <person name="Guo L."/>
            <person name="Chen Y."/>
            <person name="Luo F."/>
            <person name="Zhou W."/>
            <person name="Sun J."/>
            <person name="Mao Q."/>
            <person name="Liang P."/>
            <person name="Zhou C."/>
            <person name="Tian Y."/>
            <person name="Men J."/>
            <person name="Lv X."/>
            <person name="Huang L."/>
            <person name="Zhou J."/>
            <person name="Hu Y."/>
            <person name="Li R."/>
            <person name="Zhang F."/>
            <person name="Lei H."/>
            <person name="Li X."/>
            <person name="Hu X."/>
            <person name="Liang C."/>
            <person name="Xu J."/>
            <person name="Wu Z."/>
            <person name="Yu X."/>
        </authorList>
    </citation>
    <scope>NUCLEOTIDE SEQUENCE</scope>
    <source>
        <strain>Henan</strain>
    </source>
</reference>
<protein>
    <submittedName>
        <fullName evidence="3">Sorting nexin 4</fullName>
    </submittedName>
</protein>
<dbReference type="GO" id="GO:0005886">
    <property type="term" value="C:plasma membrane"/>
    <property type="evidence" value="ECO:0007669"/>
    <property type="project" value="TreeGrafter"/>
</dbReference>
<evidence type="ECO:0000259" key="2">
    <source>
        <dbReference type="PROSITE" id="PS50195"/>
    </source>
</evidence>
<organism evidence="3 4">
    <name type="scientific">Clonorchis sinensis</name>
    <name type="common">Chinese liver fluke</name>
    <dbReference type="NCBI Taxonomy" id="79923"/>
    <lineage>
        <taxon>Eukaryota</taxon>
        <taxon>Metazoa</taxon>
        <taxon>Spiralia</taxon>
        <taxon>Lophotrochozoa</taxon>
        <taxon>Platyhelminthes</taxon>
        <taxon>Trematoda</taxon>
        <taxon>Digenea</taxon>
        <taxon>Opisthorchiida</taxon>
        <taxon>Opisthorchiata</taxon>
        <taxon>Opisthorchiidae</taxon>
        <taxon>Clonorchis</taxon>
    </lineage>
</organism>
<keyword evidence="4" id="KW-1185">Reference proteome</keyword>
<dbReference type="Gene3D" id="3.30.1520.10">
    <property type="entry name" value="Phox-like domain"/>
    <property type="match status" value="1"/>
</dbReference>
<dbReference type="InterPro" id="IPR036871">
    <property type="entry name" value="PX_dom_sf"/>
</dbReference>
<dbReference type="InterPro" id="IPR034783">
    <property type="entry name" value="SNX4"/>
</dbReference>
<reference evidence="3" key="1">
    <citation type="journal article" date="2011" name="Genome Biol.">
        <title>The draft genome of the carcinogenic human liver fluke Clonorchis sinensis.</title>
        <authorList>
            <person name="Wang X."/>
            <person name="Chen W."/>
            <person name="Huang Y."/>
            <person name="Sun J."/>
            <person name="Men J."/>
            <person name="Liu H."/>
            <person name="Luo F."/>
            <person name="Guo L."/>
            <person name="Lv X."/>
            <person name="Deng C."/>
            <person name="Zhou C."/>
            <person name="Fan Y."/>
            <person name="Li X."/>
            <person name="Huang L."/>
            <person name="Hu Y."/>
            <person name="Liang C."/>
            <person name="Hu X."/>
            <person name="Xu J."/>
            <person name="Yu X."/>
        </authorList>
    </citation>
    <scope>NUCLEOTIDE SEQUENCE [LARGE SCALE GENOMIC DNA]</scope>
    <source>
        <strain evidence="3">Henan</strain>
    </source>
</reference>
<dbReference type="CDD" id="cd06093">
    <property type="entry name" value="PX_domain"/>
    <property type="match status" value="1"/>
</dbReference>
<evidence type="ECO:0000313" key="3">
    <source>
        <dbReference type="EMBL" id="GAA30034.2"/>
    </source>
</evidence>
<dbReference type="AlphaFoldDB" id="H2KQH2"/>
<accession>H2KQH2</accession>
<proteinExistence type="predicted"/>
<dbReference type="GO" id="GO:0031901">
    <property type="term" value="C:early endosome membrane"/>
    <property type="evidence" value="ECO:0007669"/>
    <property type="project" value="TreeGrafter"/>
</dbReference>
<dbReference type="Pfam" id="PF00787">
    <property type="entry name" value="PX"/>
    <property type="match status" value="1"/>
</dbReference>
<feature type="domain" description="PX" evidence="2">
    <location>
        <begin position="44"/>
        <end position="195"/>
    </location>
</feature>
<gene>
    <name evidence="3" type="ORF">CLF_103926</name>
</gene>
<dbReference type="SUPFAM" id="SSF64268">
    <property type="entry name" value="PX domain"/>
    <property type="match status" value="1"/>
</dbReference>
<dbReference type="SMART" id="SM00312">
    <property type="entry name" value="PX"/>
    <property type="match status" value="1"/>
</dbReference>
<dbReference type="EMBL" id="DF143006">
    <property type="protein sequence ID" value="GAA30034.2"/>
    <property type="molecule type" value="Genomic_DNA"/>
</dbReference>
<evidence type="ECO:0000256" key="1">
    <source>
        <dbReference type="SAM" id="MobiDB-lite"/>
    </source>
</evidence>
<dbReference type="GO" id="GO:0031201">
    <property type="term" value="C:SNARE complex"/>
    <property type="evidence" value="ECO:0007669"/>
    <property type="project" value="TreeGrafter"/>
</dbReference>
<feature type="region of interest" description="Disordered" evidence="1">
    <location>
        <begin position="354"/>
        <end position="380"/>
    </location>
</feature>
<name>H2KQH2_CLOSI</name>
<dbReference type="PANTHER" id="PTHR46596">
    <property type="entry name" value="SORTING NEXIN-4"/>
    <property type="match status" value="1"/>
</dbReference>
<dbReference type="GO" id="GO:0015031">
    <property type="term" value="P:protein transport"/>
    <property type="evidence" value="ECO:0007669"/>
    <property type="project" value="InterPro"/>
</dbReference>
<dbReference type="InterPro" id="IPR001683">
    <property type="entry name" value="PX_dom"/>
</dbReference>
<dbReference type="Proteomes" id="UP000008909">
    <property type="component" value="Unassembled WGS sequence"/>
</dbReference>
<sequence length="447" mass="50058">MQRGGNLVPMSSRLMVEHLEETLEDDSGKHSVLYIGADVHWSLAMATSWQIRIRDFERSQEGCVYYIVEVQTPAQERGGKPVAVWSVNRRFSDFLTLRKAFRTAYPFSIVPPLPGKSDIISTVFQRFSPNVTTPPAPCGSLPMVEQLFSPGRVDFGLIDYRCYALQSFLRHCLLHSRLSCDPLLRDFLSCDVDWTSHLTCIPYNPRSPTSLPSSPTLSNSPVLSDVECTSDLAADSSNRTIPSSDISSSLLVSRTSAMKTAFRHIRTCQEKLAKFSGRAHHLHKDYAEALCQWSCYENKATAVADALQVAGHECDSYSFIMDSVLEEAADLMEQFSILENYGTSLTEVRQAYRAMQDQSDSAHTRGSAAEDTPLAAQPVSAPPGQEVLLEVLRFESLYRDSLKSLFHTFACLQLRRAERCKRIWERILTHVTNASNSLSPETDENPI</sequence>